<organism evidence="1 2">
    <name type="scientific">Photorhabdus asymbiotica</name>
    <dbReference type="NCBI Taxonomy" id="291112"/>
    <lineage>
        <taxon>Bacteria</taxon>
        <taxon>Pseudomonadati</taxon>
        <taxon>Pseudomonadota</taxon>
        <taxon>Gammaproteobacteria</taxon>
        <taxon>Enterobacterales</taxon>
        <taxon>Morganellaceae</taxon>
        <taxon>Photorhabdus</taxon>
    </lineage>
</organism>
<protein>
    <submittedName>
        <fullName evidence="1">Uncharacterized protein</fullName>
    </submittedName>
</protein>
<dbReference type="InterPro" id="IPR045538">
    <property type="entry name" value="CIS_TMP"/>
</dbReference>
<dbReference type="Pfam" id="PF19268">
    <property type="entry name" value="CIS_TMP"/>
    <property type="match status" value="1"/>
</dbReference>
<accession>A0ABX9SMP1</accession>
<reference evidence="1 2" key="1">
    <citation type="submission" date="2018-10" db="EMBL/GenBank/DDBJ databases">
        <title>Genomic Encyclopedia of Archaeal and Bacterial Type Strains, Phase II (KMG-II): from individual species to whole genera.</title>
        <authorList>
            <person name="Goeker M."/>
        </authorList>
    </citation>
    <scope>NUCLEOTIDE SEQUENCE [LARGE SCALE GENOMIC DNA]</scope>
    <source>
        <strain evidence="1 2">DSM 15149</strain>
    </source>
</reference>
<comment type="caution">
    <text evidence="1">The sequence shown here is derived from an EMBL/GenBank/DDBJ whole genome shotgun (WGS) entry which is preliminary data.</text>
</comment>
<dbReference type="RefSeq" id="WP_015835459.1">
    <property type="nucleotide sequence ID" value="NC_012962.1"/>
</dbReference>
<sequence length="571" mass="66062">MTSEPNLLNRITITIEANNQQVARKVLHGSLLNQANINKLFNSYFNEYEINRGVYLETLILNLGTINFHDFNSLFPTLLKAALNKEFSQYQINNHREEMLFNETISNQATDKSYIFGDNKLIDAENFIHFLYQKHSTLNLVEAMGNNGIEKLTNQLTQIENKFALLLAKSCLSEEGLKRLLAIKQPDLLIAINRRLSERINRPQYQEKLVSCGQLIFSALGYIQQYNIQEIPKPDEKVIARITTELNNNGLLNTIPIITLFRQSGINDSSLNDWLKKIWQVRSISQLCRKYLSAKEYQYLSEHFVSKSVDKNRYDEEPVNQSILSRLNNNSIKEGNNHSQLCTLSRLYSEPVVLPEQTILRQVSNTVDQSILSRLNNASIKEGNNQSQLRTLSRLYSEPVALPEQTIPRQVSNTGILILWPMLPTLFNQLGLLEKKKFIHRQAQFNAVDFLDYLIWGTEDVKVERKVLNNVLCGLMADEITEPMPIEPEKQWIIIQWLDAIISQLSGWKKLSRNDVRQLFLQRPGELLINEQEIKITIQQQPFDALLTDWPWPMNMACFSWLSQPLTITWL</sequence>
<dbReference type="EMBL" id="RBLJ01000002">
    <property type="protein sequence ID" value="RKS59296.1"/>
    <property type="molecule type" value="Genomic_DNA"/>
</dbReference>
<gene>
    <name evidence="1" type="ORF">BDD30_1362</name>
</gene>
<evidence type="ECO:0000313" key="2">
    <source>
        <dbReference type="Proteomes" id="UP000280955"/>
    </source>
</evidence>
<proteinExistence type="predicted"/>
<keyword evidence="2" id="KW-1185">Reference proteome</keyword>
<name>A0ABX9SMP1_9GAMM</name>
<evidence type="ECO:0000313" key="1">
    <source>
        <dbReference type="EMBL" id="RKS59296.1"/>
    </source>
</evidence>
<dbReference type="Proteomes" id="UP000280955">
    <property type="component" value="Unassembled WGS sequence"/>
</dbReference>